<evidence type="ECO:0000256" key="6">
    <source>
        <dbReference type="SAM" id="MobiDB-lite"/>
    </source>
</evidence>
<dbReference type="PROSITE" id="PS51156">
    <property type="entry name" value="ELM2"/>
    <property type="match status" value="1"/>
</dbReference>
<dbReference type="PROSITE" id="PS50157">
    <property type="entry name" value="ZINC_FINGER_C2H2_2"/>
    <property type="match status" value="1"/>
</dbReference>
<dbReference type="SUPFAM" id="SSF46689">
    <property type="entry name" value="Homeodomain-like"/>
    <property type="match status" value="1"/>
</dbReference>
<dbReference type="InterPro" id="IPR009057">
    <property type="entry name" value="Homeodomain-like_sf"/>
</dbReference>
<feature type="region of interest" description="Disordered" evidence="6">
    <location>
        <begin position="480"/>
        <end position="530"/>
    </location>
</feature>
<feature type="region of interest" description="Disordered" evidence="6">
    <location>
        <begin position="1046"/>
        <end position="1067"/>
    </location>
</feature>
<feature type="region of interest" description="Disordered" evidence="6">
    <location>
        <begin position="1103"/>
        <end position="1136"/>
    </location>
</feature>
<accession>A0A094ZIP0</accession>
<dbReference type="InterPro" id="IPR000949">
    <property type="entry name" value="ELM2_dom"/>
</dbReference>
<dbReference type="EMBL" id="KL250571">
    <property type="protein sequence ID" value="KGB33822.1"/>
    <property type="molecule type" value="Genomic_DNA"/>
</dbReference>
<dbReference type="GO" id="GO:0000118">
    <property type="term" value="C:histone deacetylase complex"/>
    <property type="evidence" value="ECO:0007669"/>
    <property type="project" value="TreeGrafter"/>
</dbReference>
<dbReference type="PANTHER" id="PTHR16089">
    <property type="entry name" value="REST COREPRESSOR COREST PROTEIN-RELATED"/>
    <property type="match status" value="1"/>
</dbReference>
<evidence type="ECO:0000259" key="8">
    <source>
        <dbReference type="PROSITE" id="PS51156"/>
    </source>
</evidence>
<keyword evidence="2" id="KW-0805">Transcription regulation</keyword>
<evidence type="ECO:0000259" key="7">
    <source>
        <dbReference type="PROSITE" id="PS50157"/>
    </source>
</evidence>
<evidence type="ECO:0000313" key="10">
    <source>
        <dbReference type="EMBL" id="KGB33822.1"/>
    </source>
</evidence>
<feature type="region of interest" description="Disordered" evidence="6">
    <location>
        <begin position="380"/>
        <end position="408"/>
    </location>
</feature>
<dbReference type="GO" id="GO:0006357">
    <property type="term" value="P:regulation of transcription by RNA polymerase II"/>
    <property type="evidence" value="ECO:0007669"/>
    <property type="project" value="TreeGrafter"/>
</dbReference>
<dbReference type="PROSITE" id="PS00028">
    <property type="entry name" value="ZINC_FINGER_C2H2_1"/>
    <property type="match status" value="1"/>
</dbReference>
<dbReference type="InterPro" id="IPR051066">
    <property type="entry name" value="Trans_reg/Corepressor"/>
</dbReference>
<dbReference type="GO" id="GO:0003714">
    <property type="term" value="F:transcription corepressor activity"/>
    <property type="evidence" value="ECO:0007669"/>
    <property type="project" value="TreeGrafter"/>
</dbReference>
<dbReference type="Pfam" id="PF01448">
    <property type="entry name" value="ELM2"/>
    <property type="match status" value="1"/>
</dbReference>
<evidence type="ECO:0000259" key="9">
    <source>
        <dbReference type="PROSITE" id="PS51293"/>
    </source>
</evidence>
<sequence length="1787" mass="200525">MLITDQGTTPSIKHTCLPSSINCLSNAMTTTCSIKFLNSSSQRSELLGLINNDDWWHPISNHASSNNDTNVQCPIDMHIFDQKWPSIEHVQSSNNDNNNLNVLANFQLKNTTSTAAFFDEKHMIHTTNINNDSNIMPPNIHLTSLLKLNNNEPPHVSSSVILNSSSLSSSPPLSSSSWSTQQRKQAHKSNFHRPIPQPLQLINEPNYQTQLGISSQYSPITPAPMNMSMHTLTTECGGPTTTTISSSSVNITTITNCINVDSNLFIAEHQHRPVNNNVECDNSHKSSSSICCLDANRLGLGNFPDSLLFPSMYNNNSGNLIVTDNTNTNNNFVGKMFSHIDSFNVNNNSIKPSDISMIPSMNHTLLNHDRLLNITTQKRNLSKHQHYQQQQMNSQQNQQLHHHHQYQQLHDQLNNSNCHDKLYESKGNCTVCYSQHHLYHQVQQQQKQHSEPKQLIDHIEQHQNPLNICLLPSTTTTTSSSSSVQSLQLNIPPSSSSYYPNRHQYHEQRNGNDHFNNNNNNTNCRRNTEPSSHTCSQYSYYQPVANSLGSMDFTRQSTHEFINTSTVHNNDNIFIPSTCISSLNPNCCSVMNMTLSSCCNSSAKTVATTTSPLSIATSSNFIHAIGATNITHGCSSNQYSLSVNGNNCFNLNRNRLQYKQPLLGPPLSSTLHLGQEHLYSLPPPPPHHHHHHYHHHQQQPTRYPIMSSTSSSSNHGIYSCLDKIDNCRFFNGSELLLHNQLNHMNGSIRNHHNNISNNNTKNNVNNNDHNYKHLFRCNEQPDSFTKHTSRSHCCLTCLELERKRHISAPAFINKSHITDPDGLSSLTCDIHNSCPTTPELSLTPIPSPALTQPPPLPSQHQKSLLVARSTAETVDQSFSILEDECLYRPINIMNNMSMSNLNQSELLDLTVPPSITQNNIVNCDDHDEMIKKTTNQTTSNNNKYPCDSGNDSVAAKLSKSLAEDNLFRNPTALPPPKKMKSKPAPISIPPQTGANLSRLRSPRVWSSKRSSLNSSPPPYTPPPMLSPIRQGSGLFSSLSRWVPTPTAVSGGGASVTTSTGTRSVGSGTLMNRRFSSYYSSISHHNDSEITTIPNTSTMCATGSGVNSGGQLKRRHASSSGTRSNTSEISTSNQSINMVDSGNNIFTDPTNTTTNNNSYDNNNVNTGSITDLYMRDVNRPIAYTRRRRQQLTPKSAPVLILNCNTTKNSANQSRDLQDNELSLQSQQQFSNTDTVFGYDDETMRRFAEADEAYRLNRQKHQDKRYSRRRYDTEINASNDQINHHTTTTPTDDDNNNNNESIPNKTDHSFNFADEQLLNFDFEMKIKETNYSETTIQFNSDVELDSEHEIEDEEDDDDEEGVPTSIIPHINVGHAYQAEIPDFCQEITSDETNKESPSNWEMLLWYPAYLDEHDPKNIESLNLLTKIACSPAVRNCGLNMEYTFHLLCKYKGDVEMTLHALLRDTLVVYDYVYAETTAWTTEEIVRFQQGLAMHGRDFHQVSKDLQAAGMNKTVKACVEFYYVWKRMNTPSDVKWYRERARRQRPLARMEPIITEEPLSEQFEAIEQCNTYTTDMNSIQTLDNNINNNNNSVNVPYNLRRKQQQTTISVQPPPSSLSTNLKSDYQLTTKVNTNDIVVNNDNNNSLENSYDDFMDIVFNETTSIGALSKYNTTTTSVVMTTTSNAVISSHSVFTSSSNSSLSPSSSSQTSANSVVVLSTSCLSTITTITTTFTSTVSSTFTSTSLSDIKHSIYTCHICNKSFNKIKSRNAHMKTHSDKIITNNKSRRQYI</sequence>
<feature type="domain" description="SANT" evidence="9">
    <location>
        <begin position="1472"/>
        <end position="1527"/>
    </location>
</feature>
<evidence type="ECO:0000256" key="4">
    <source>
        <dbReference type="ARBA" id="ARBA00023242"/>
    </source>
</evidence>
<feature type="region of interest" description="Disordered" evidence="6">
    <location>
        <begin position="965"/>
        <end position="1022"/>
    </location>
</feature>
<dbReference type="InterPro" id="IPR017884">
    <property type="entry name" value="SANT_dom"/>
</dbReference>
<feature type="compositionally biased region" description="Polar residues" evidence="6">
    <location>
        <begin position="1117"/>
        <end position="1136"/>
    </location>
</feature>
<evidence type="ECO:0000256" key="5">
    <source>
        <dbReference type="PROSITE-ProRule" id="PRU00042"/>
    </source>
</evidence>
<gene>
    <name evidence="10" type="ORF">MS3_02020</name>
</gene>
<dbReference type="InterPro" id="IPR013087">
    <property type="entry name" value="Znf_C2H2_type"/>
</dbReference>
<evidence type="ECO:0000256" key="2">
    <source>
        <dbReference type="ARBA" id="ARBA00023015"/>
    </source>
</evidence>
<keyword evidence="4" id="KW-0539">Nucleus</keyword>
<keyword evidence="5" id="KW-0862">Zinc</keyword>
<dbReference type="PROSITE" id="PS51293">
    <property type="entry name" value="SANT"/>
    <property type="match status" value="1"/>
</dbReference>
<feature type="compositionally biased region" description="Polar residues" evidence="6">
    <location>
        <begin position="1273"/>
        <end position="1283"/>
    </location>
</feature>
<feature type="region of interest" description="Disordered" evidence="6">
    <location>
        <begin position="1273"/>
        <end position="1306"/>
    </location>
</feature>
<dbReference type="SMART" id="SM00355">
    <property type="entry name" value="ZnF_C2H2"/>
    <property type="match status" value="1"/>
</dbReference>
<comment type="subcellular location">
    <subcellularLocation>
        <location evidence="1">Nucleus</location>
    </subcellularLocation>
</comment>
<organism evidence="10">
    <name type="scientific">Schistosoma haematobium</name>
    <name type="common">Blood fluke</name>
    <dbReference type="NCBI Taxonomy" id="6185"/>
    <lineage>
        <taxon>Eukaryota</taxon>
        <taxon>Metazoa</taxon>
        <taxon>Spiralia</taxon>
        <taxon>Lophotrochozoa</taxon>
        <taxon>Platyhelminthes</taxon>
        <taxon>Trematoda</taxon>
        <taxon>Digenea</taxon>
        <taxon>Strigeidida</taxon>
        <taxon>Schistosomatoidea</taxon>
        <taxon>Schistosomatidae</taxon>
        <taxon>Schistosoma</taxon>
    </lineage>
</organism>
<evidence type="ECO:0000256" key="3">
    <source>
        <dbReference type="ARBA" id="ARBA00023163"/>
    </source>
</evidence>
<dbReference type="Gene3D" id="1.10.10.60">
    <property type="entry name" value="Homeodomain-like"/>
    <property type="match status" value="1"/>
</dbReference>
<feature type="compositionally biased region" description="Low complexity" evidence="6">
    <location>
        <begin position="513"/>
        <end position="525"/>
    </location>
</feature>
<feature type="domain" description="ELM2" evidence="8">
    <location>
        <begin position="1366"/>
        <end position="1463"/>
    </location>
</feature>
<dbReference type="Pfam" id="PF00249">
    <property type="entry name" value="Myb_DNA-binding"/>
    <property type="match status" value="1"/>
</dbReference>
<dbReference type="GO" id="GO:0008270">
    <property type="term" value="F:zinc ion binding"/>
    <property type="evidence" value="ECO:0007669"/>
    <property type="project" value="UniProtKB-KW"/>
</dbReference>
<proteinExistence type="predicted"/>
<dbReference type="InterPro" id="IPR001005">
    <property type="entry name" value="SANT/Myb"/>
</dbReference>
<evidence type="ECO:0000256" key="1">
    <source>
        <dbReference type="ARBA" id="ARBA00004123"/>
    </source>
</evidence>
<reference evidence="10" key="1">
    <citation type="journal article" date="2012" name="Nat. Genet.">
        <title>Whole-genome sequence of Schistosoma haematobium.</title>
        <authorList>
            <person name="Young N.D."/>
            <person name="Jex A.R."/>
            <person name="Li B."/>
            <person name="Liu S."/>
            <person name="Yang L."/>
            <person name="Xiong Z."/>
            <person name="Li Y."/>
            <person name="Cantacessi C."/>
            <person name="Hall R.S."/>
            <person name="Xu X."/>
            <person name="Chen F."/>
            <person name="Wu X."/>
            <person name="Zerlotini A."/>
            <person name="Oliveira G."/>
            <person name="Hofmann A."/>
            <person name="Zhang G."/>
            <person name="Fang X."/>
            <person name="Kang Y."/>
            <person name="Campbell B.E."/>
            <person name="Loukas A."/>
            <person name="Ranganathan S."/>
            <person name="Rollinson D."/>
            <person name="Rinaldi G."/>
            <person name="Brindley P.J."/>
            <person name="Yang H."/>
            <person name="Wang J."/>
            <person name="Wang J."/>
            <person name="Gasser R.B."/>
        </authorList>
    </citation>
    <scope>NUCLEOTIDE SEQUENCE [LARGE SCALE GENOMIC DNA]</scope>
</reference>
<dbReference type="STRING" id="6185.A0A094ZIP0"/>
<keyword evidence="3" id="KW-0804">Transcription</keyword>
<dbReference type="PANTHER" id="PTHR16089:SF40">
    <property type="entry name" value="SUPPRESSOR OF ACTIVATED EGL-4 PROTEIN 1"/>
    <property type="match status" value="1"/>
</dbReference>
<protein>
    <submittedName>
        <fullName evidence="10">Zinc finger protein 541</fullName>
    </submittedName>
</protein>
<feature type="compositionally biased region" description="Low complexity" evidence="6">
    <location>
        <begin position="1054"/>
        <end position="1067"/>
    </location>
</feature>
<keyword evidence="5" id="KW-0863">Zinc-finger</keyword>
<feature type="domain" description="C2H2-type" evidence="7">
    <location>
        <begin position="1750"/>
        <end position="1777"/>
    </location>
</feature>
<feature type="compositionally biased region" description="Low complexity" evidence="6">
    <location>
        <begin position="387"/>
        <end position="399"/>
    </location>
</feature>
<dbReference type="SMART" id="SM01189">
    <property type="entry name" value="ELM2"/>
    <property type="match status" value="1"/>
</dbReference>
<dbReference type="SMART" id="SM00717">
    <property type="entry name" value="SANT"/>
    <property type="match status" value="1"/>
</dbReference>
<keyword evidence="5" id="KW-0479">Metal-binding</keyword>
<name>A0A094ZIP0_SCHHA</name>
<dbReference type="GO" id="GO:0005667">
    <property type="term" value="C:transcription regulator complex"/>
    <property type="evidence" value="ECO:0007669"/>
    <property type="project" value="TreeGrafter"/>
</dbReference>